<dbReference type="PANTHER" id="PTHR46796:SF7">
    <property type="entry name" value="ARAC FAMILY TRANSCRIPTIONAL REGULATOR"/>
    <property type="match status" value="1"/>
</dbReference>
<dbReference type="Proteomes" id="UP000280819">
    <property type="component" value="Unassembled WGS sequence"/>
</dbReference>
<sequence>MTLSPAERAALLLTESPEHDWRLEELAGLVHLSVSQLGRVFTRRFDLSPMRFLMNLRAHRLARLLLETDLSITEAMERVGWHSRGHAARHFKATFRVSPSRYRAAGREKPDGSLC</sequence>
<dbReference type="PANTHER" id="PTHR46796">
    <property type="entry name" value="HTH-TYPE TRANSCRIPTIONAL ACTIVATOR RHAS-RELATED"/>
    <property type="match status" value="1"/>
</dbReference>
<dbReference type="GO" id="GO:0003700">
    <property type="term" value="F:DNA-binding transcription factor activity"/>
    <property type="evidence" value="ECO:0007669"/>
    <property type="project" value="InterPro"/>
</dbReference>
<dbReference type="Gene3D" id="1.10.10.60">
    <property type="entry name" value="Homeodomain-like"/>
    <property type="match status" value="2"/>
</dbReference>
<evidence type="ECO:0000256" key="3">
    <source>
        <dbReference type="ARBA" id="ARBA00023163"/>
    </source>
</evidence>
<dbReference type="InterPro" id="IPR018060">
    <property type="entry name" value="HTH_AraC"/>
</dbReference>
<dbReference type="OrthoDB" id="186135at2"/>
<evidence type="ECO:0000256" key="1">
    <source>
        <dbReference type="ARBA" id="ARBA00023015"/>
    </source>
</evidence>
<dbReference type="SMART" id="SM00342">
    <property type="entry name" value="HTH_ARAC"/>
    <property type="match status" value="1"/>
</dbReference>
<dbReference type="InterPro" id="IPR050204">
    <property type="entry name" value="AraC_XylS_family_regulators"/>
</dbReference>
<evidence type="ECO:0000313" key="6">
    <source>
        <dbReference type="Proteomes" id="UP000280819"/>
    </source>
</evidence>
<keyword evidence="3" id="KW-0804">Transcription</keyword>
<dbReference type="EMBL" id="RQZG01000001">
    <property type="protein sequence ID" value="RRD07373.1"/>
    <property type="molecule type" value="Genomic_DNA"/>
</dbReference>
<feature type="domain" description="HTH araC/xylS-type" evidence="4">
    <location>
        <begin position="7"/>
        <end position="105"/>
    </location>
</feature>
<comment type="caution">
    <text evidence="5">The sequence shown here is derived from an EMBL/GenBank/DDBJ whole genome shotgun (WGS) entry which is preliminary data.</text>
</comment>
<evidence type="ECO:0000313" key="5">
    <source>
        <dbReference type="EMBL" id="RRD07373.1"/>
    </source>
</evidence>
<dbReference type="Pfam" id="PF12833">
    <property type="entry name" value="HTH_18"/>
    <property type="match status" value="1"/>
</dbReference>
<name>A0A3P1TFN0_9ACTN</name>
<evidence type="ECO:0000256" key="2">
    <source>
        <dbReference type="ARBA" id="ARBA00023125"/>
    </source>
</evidence>
<dbReference type="InterPro" id="IPR009057">
    <property type="entry name" value="Homeodomain-like_sf"/>
</dbReference>
<protein>
    <submittedName>
        <fullName evidence="5">AraC family transcriptional regulator</fullName>
    </submittedName>
</protein>
<keyword evidence="1" id="KW-0805">Transcription regulation</keyword>
<organism evidence="5 6">
    <name type="scientific">Arachnia propionica</name>
    <dbReference type="NCBI Taxonomy" id="1750"/>
    <lineage>
        <taxon>Bacteria</taxon>
        <taxon>Bacillati</taxon>
        <taxon>Actinomycetota</taxon>
        <taxon>Actinomycetes</taxon>
        <taxon>Propionibacteriales</taxon>
        <taxon>Propionibacteriaceae</taxon>
        <taxon>Arachnia</taxon>
    </lineage>
</organism>
<reference evidence="5 6" key="1">
    <citation type="submission" date="2018-11" db="EMBL/GenBank/DDBJ databases">
        <title>Genomes From Bacteria Associated with the Canine Oral Cavity: a Test Case for Automated Genome-Based Taxonomic Assignment.</title>
        <authorList>
            <person name="Coil D.A."/>
            <person name="Jospin G."/>
            <person name="Darling A.E."/>
            <person name="Wallis C."/>
            <person name="Davis I.J."/>
            <person name="Harris S."/>
            <person name="Eisen J.A."/>
            <person name="Holcombe L.J."/>
            <person name="O'Flynn C."/>
        </authorList>
    </citation>
    <scope>NUCLEOTIDE SEQUENCE [LARGE SCALE GENOMIC DNA]</scope>
    <source>
        <strain evidence="5 6">OH887_COT-365</strain>
    </source>
</reference>
<gene>
    <name evidence="5" type="ORF">EII34_02505</name>
</gene>
<proteinExistence type="predicted"/>
<dbReference type="PROSITE" id="PS01124">
    <property type="entry name" value="HTH_ARAC_FAMILY_2"/>
    <property type="match status" value="1"/>
</dbReference>
<dbReference type="SUPFAM" id="SSF46689">
    <property type="entry name" value="Homeodomain-like"/>
    <property type="match status" value="2"/>
</dbReference>
<dbReference type="GO" id="GO:0043565">
    <property type="term" value="F:sequence-specific DNA binding"/>
    <property type="evidence" value="ECO:0007669"/>
    <property type="project" value="InterPro"/>
</dbReference>
<dbReference type="AlphaFoldDB" id="A0A3P1TFN0"/>
<dbReference type="RefSeq" id="WP_124842526.1">
    <property type="nucleotide sequence ID" value="NZ_RQZG01000001.1"/>
</dbReference>
<accession>A0A3P1TFN0</accession>
<evidence type="ECO:0000259" key="4">
    <source>
        <dbReference type="PROSITE" id="PS01124"/>
    </source>
</evidence>
<keyword evidence="2" id="KW-0238">DNA-binding</keyword>